<protein>
    <submittedName>
        <fullName evidence="1">Uncharacterized protein</fullName>
    </submittedName>
</protein>
<keyword evidence="2" id="KW-1185">Reference proteome</keyword>
<evidence type="ECO:0000313" key="2">
    <source>
        <dbReference type="Proteomes" id="UP001152531"/>
    </source>
</evidence>
<proteinExistence type="predicted"/>
<dbReference type="Proteomes" id="UP001152531">
    <property type="component" value="Unassembled WGS sequence"/>
</dbReference>
<dbReference type="EMBL" id="CALSDN010000005">
    <property type="protein sequence ID" value="CAH6721011.1"/>
    <property type="molecule type" value="Genomic_DNA"/>
</dbReference>
<comment type="caution">
    <text evidence="1">The sequence shown here is derived from an EMBL/GenBank/DDBJ whole genome shotgun (WGS) entry which is preliminary data.</text>
</comment>
<gene>
    <name evidence="1" type="ORF">CLIB1444_05S01596</name>
</gene>
<evidence type="ECO:0000313" key="1">
    <source>
        <dbReference type="EMBL" id="CAH6721011.1"/>
    </source>
</evidence>
<reference evidence="1" key="1">
    <citation type="submission" date="2022-06" db="EMBL/GenBank/DDBJ databases">
        <authorList>
            <person name="Legras J.-L."/>
            <person name="Devillers H."/>
            <person name="Grondin C."/>
        </authorList>
    </citation>
    <scope>NUCLEOTIDE SEQUENCE</scope>
    <source>
        <strain evidence="1">CLIB 1444</strain>
    </source>
</reference>
<organism evidence="1 2">
    <name type="scientific">[Candida] jaroonii</name>
    <dbReference type="NCBI Taxonomy" id="467808"/>
    <lineage>
        <taxon>Eukaryota</taxon>
        <taxon>Fungi</taxon>
        <taxon>Dikarya</taxon>
        <taxon>Ascomycota</taxon>
        <taxon>Saccharomycotina</taxon>
        <taxon>Pichiomycetes</taxon>
        <taxon>Debaryomycetaceae</taxon>
        <taxon>Yamadazyma</taxon>
    </lineage>
</organism>
<name>A0ACA9Y7N7_9ASCO</name>
<accession>A0ACA9Y7N7</accession>
<sequence length="332" mass="38166">MEKVEKLVKLGLPSKALLQFNYGETSPPPSPFQNEFLTKCFDFSMKVSTPLTIAIVYFSLVHYINPLIVARQERHAKSSKGGKGGRLPPAPFKFTKTSGFKLFVILHNLFLCIYSVWTFIGMINTINNTQELIKLNFENQQMKIESNFQKFFQTICDVDNGIFNLNLPFKNLLLFGWFFYISKFYEVLDTVIILVKGKPSSLLQSYHHAGAMMCMWAGIRFQSPPIWIFVVFNSFIHSLMYFYFTLSCLKIRVPGIFKRMLTSMQITQFVIGGSLAMLHSFIYFYDTTTNSLINCISTPDQALPLIINVSYLTPLTGLFAAFYIESYVKRRV</sequence>